<keyword evidence="2" id="KW-1185">Reference proteome</keyword>
<reference evidence="1" key="1">
    <citation type="journal article" date="2021" name="J. Hered.">
        <title>Genome Assembly of Salicaceae Populus deltoides (Eastern Cottonwood) I-69 Based on Nanopore Sequencing and Hi-C Technologies.</title>
        <authorList>
            <person name="Bai S."/>
            <person name="Wu H."/>
            <person name="Zhang J."/>
            <person name="Pan Z."/>
            <person name="Zhao W."/>
            <person name="Li Z."/>
            <person name="Tong C."/>
        </authorList>
    </citation>
    <scope>NUCLEOTIDE SEQUENCE</scope>
    <source>
        <tissue evidence="1">Leaf</tissue>
    </source>
</reference>
<dbReference type="AlphaFoldDB" id="A0A8T2Z2X4"/>
<dbReference type="EMBL" id="JACEGQ020000004">
    <property type="protein sequence ID" value="KAH8511646.1"/>
    <property type="molecule type" value="Genomic_DNA"/>
</dbReference>
<gene>
    <name evidence="1" type="ORF">H0E87_008991</name>
</gene>
<dbReference type="Proteomes" id="UP000807159">
    <property type="component" value="Chromosome 4"/>
</dbReference>
<evidence type="ECO:0000313" key="1">
    <source>
        <dbReference type="EMBL" id="KAH8511646.1"/>
    </source>
</evidence>
<sequence>MGLIEKKINSELQREEGYSCNDEDGLMSVASMSEPLLLEKAIDFRTCTEAAANNTIPSPSSLCSFINQNSATATSQEQQQQQHHRSSSITAFPDHITASPDQILINYCHANIQDCRENTPTATTLQNGNPPFMEIIAGCKSESNQPP</sequence>
<comment type="caution">
    <text evidence="1">The sequence shown here is derived from an EMBL/GenBank/DDBJ whole genome shotgun (WGS) entry which is preliminary data.</text>
</comment>
<name>A0A8T2Z2X4_POPDE</name>
<evidence type="ECO:0000313" key="2">
    <source>
        <dbReference type="Proteomes" id="UP000807159"/>
    </source>
</evidence>
<proteinExistence type="predicted"/>
<accession>A0A8T2Z2X4</accession>
<organism evidence="1 2">
    <name type="scientific">Populus deltoides</name>
    <name type="common">Eastern poplar</name>
    <name type="synonym">Eastern cottonwood</name>
    <dbReference type="NCBI Taxonomy" id="3696"/>
    <lineage>
        <taxon>Eukaryota</taxon>
        <taxon>Viridiplantae</taxon>
        <taxon>Streptophyta</taxon>
        <taxon>Embryophyta</taxon>
        <taxon>Tracheophyta</taxon>
        <taxon>Spermatophyta</taxon>
        <taxon>Magnoliopsida</taxon>
        <taxon>eudicotyledons</taxon>
        <taxon>Gunneridae</taxon>
        <taxon>Pentapetalae</taxon>
        <taxon>rosids</taxon>
        <taxon>fabids</taxon>
        <taxon>Malpighiales</taxon>
        <taxon>Salicaceae</taxon>
        <taxon>Saliceae</taxon>
        <taxon>Populus</taxon>
    </lineage>
</organism>
<protein>
    <submittedName>
        <fullName evidence="1">Uncharacterized protein</fullName>
    </submittedName>
</protein>